<feature type="transmembrane region" description="Helical" evidence="1">
    <location>
        <begin position="36"/>
        <end position="55"/>
    </location>
</feature>
<feature type="chain" id="PRO_5006618501" description="WAT1-related protein" evidence="2">
    <location>
        <begin position="21"/>
        <end position="90"/>
    </location>
</feature>
<dbReference type="AlphaFoldDB" id="A0A0S3SNR9"/>
<proteinExistence type="predicted"/>
<organism evidence="3 4">
    <name type="scientific">Vigna angularis var. angularis</name>
    <dbReference type="NCBI Taxonomy" id="157739"/>
    <lineage>
        <taxon>Eukaryota</taxon>
        <taxon>Viridiplantae</taxon>
        <taxon>Streptophyta</taxon>
        <taxon>Embryophyta</taxon>
        <taxon>Tracheophyta</taxon>
        <taxon>Spermatophyta</taxon>
        <taxon>Magnoliopsida</taxon>
        <taxon>eudicotyledons</taxon>
        <taxon>Gunneridae</taxon>
        <taxon>Pentapetalae</taxon>
        <taxon>rosids</taxon>
        <taxon>fabids</taxon>
        <taxon>Fabales</taxon>
        <taxon>Fabaceae</taxon>
        <taxon>Papilionoideae</taxon>
        <taxon>50 kb inversion clade</taxon>
        <taxon>NPAAA clade</taxon>
        <taxon>indigoferoid/millettioid clade</taxon>
        <taxon>Phaseoleae</taxon>
        <taxon>Vigna</taxon>
    </lineage>
</organism>
<protein>
    <recommendedName>
        <fullName evidence="5">WAT1-related protein</fullName>
    </recommendedName>
</protein>
<keyword evidence="1" id="KW-0812">Transmembrane</keyword>
<evidence type="ECO:0000256" key="2">
    <source>
        <dbReference type="SAM" id="SignalP"/>
    </source>
</evidence>
<feature type="signal peptide" evidence="2">
    <location>
        <begin position="1"/>
        <end position="20"/>
    </location>
</feature>
<gene>
    <name evidence="3" type="primary">Vigan.08G107600</name>
    <name evidence="3" type="ORF">VIGAN_08107600</name>
</gene>
<accession>A0A0S3SNR9</accession>
<keyword evidence="2" id="KW-0732">Signal</keyword>
<name>A0A0S3SNR9_PHAAN</name>
<dbReference type="EMBL" id="AP015041">
    <property type="protein sequence ID" value="BAT94469.1"/>
    <property type="molecule type" value="Genomic_DNA"/>
</dbReference>
<evidence type="ECO:0008006" key="5">
    <source>
        <dbReference type="Google" id="ProtNLM"/>
    </source>
</evidence>
<reference evidence="3 4" key="1">
    <citation type="journal article" date="2015" name="Sci. Rep.">
        <title>The power of single molecule real-time sequencing technology in the de novo assembly of a eukaryotic genome.</title>
        <authorList>
            <person name="Sakai H."/>
            <person name="Naito K."/>
            <person name="Ogiso-Tanaka E."/>
            <person name="Takahashi Y."/>
            <person name="Iseki K."/>
            <person name="Muto C."/>
            <person name="Satou K."/>
            <person name="Teruya K."/>
            <person name="Shiroma A."/>
            <person name="Shimoji M."/>
            <person name="Hirano T."/>
            <person name="Itoh T."/>
            <person name="Kaga A."/>
            <person name="Tomooka N."/>
        </authorList>
    </citation>
    <scope>NUCLEOTIDE SEQUENCE [LARGE SCALE GENOMIC DNA]</scope>
    <source>
        <strain evidence="4">cv. Shumari</strain>
    </source>
</reference>
<evidence type="ECO:0000256" key="1">
    <source>
        <dbReference type="SAM" id="Phobius"/>
    </source>
</evidence>
<keyword evidence="1" id="KW-0472">Membrane</keyword>
<keyword evidence="1" id="KW-1133">Transmembrane helix</keyword>
<dbReference type="Proteomes" id="UP000291084">
    <property type="component" value="Chromosome 8"/>
</dbReference>
<sequence length="90" mass="10388">MFRLIFYSIILSLISENASAVVSMFFPEKKTLVLGLVMNISASYSPIVFLVTVNSKTFKRWNWKMLVESCDQALNICCHIRYCCGVFIFF</sequence>
<evidence type="ECO:0000313" key="3">
    <source>
        <dbReference type="EMBL" id="BAT94469.1"/>
    </source>
</evidence>
<evidence type="ECO:0000313" key="4">
    <source>
        <dbReference type="Proteomes" id="UP000291084"/>
    </source>
</evidence>
<keyword evidence="4" id="KW-1185">Reference proteome</keyword>